<evidence type="ECO:0000256" key="8">
    <source>
        <dbReference type="ARBA" id="ARBA00023180"/>
    </source>
</evidence>
<keyword evidence="7 11" id="KW-0675">Receptor</keyword>
<feature type="transmembrane region" description="Helical" evidence="9">
    <location>
        <begin position="499"/>
        <end position="520"/>
    </location>
</feature>
<keyword evidence="4 9" id="KW-0812">Transmembrane</keyword>
<evidence type="ECO:0000256" key="9">
    <source>
        <dbReference type="SAM" id="Phobius"/>
    </source>
</evidence>
<organism evidence="11">
    <name type="scientific">Anomala corpulenta</name>
    <dbReference type="NCBI Taxonomy" id="931571"/>
    <lineage>
        <taxon>Eukaryota</taxon>
        <taxon>Metazoa</taxon>
        <taxon>Ecdysozoa</taxon>
        <taxon>Arthropoda</taxon>
        <taxon>Hexapoda</taxon>
        <taxon>Insecta</taxon>
        <taxon>Pterygota</taxon>
        <taxon>Neoptera</taxon>
        <taxon>Endopterygota</taxon>
        <taxon>Coleoptera</taxon>
        <taxon>Polyphaga</taxon>
        <taxon>Scarabaeiformia</taxon>
        <taxon>Scarabaeidae</taxon>
        <taxon>Rutelinae</taxon>
        <taxon>Anomala</taxon>
    </lineage>
</organism>
<feature type="domain" description="Ionotropic glutamate receptor C-terminal" evidence="10">
    <location>
        <begin position="298"/>
        <end position="571"/>
    </location>
</feature>
<evidence type="ECO:0000313" key="11">
    <source>
        <dbReference type="EMBL" id="AKC58587.1"/>
    </source>
</evidence>
<dbReference type="Gene3D" id="1.10.287.70">
    <property type="match status" value="1"/>
</dbReference>
<proteinExistence type="evidence at transcript level"/>
<dbReference type="EMBL" id="KM251706">
    <property type="protein sequence ID" value="AKC58587.1"/>
    <property type="molecule type" value="mRNA"/>
</dbReference>
<comment type="similarity">
    <text evidence="2">Belongs to the glutamate-gated ion channel (TC 1.A.10.1) family.</text>
</comment>
<protein>
    <submittedName>
        <fullName evidence="11">Chemosensory ionotropic receptor 41a</fullName>
    </submittedName>
</protein>
<feature type="transmembrane region" description="Helical" evidence="9">
    <location>
        <begin position="301"/>
        <end position="322"/>
    </location>
</feature>
<evidence type="ECO:0000256" key="4">
    <source>
        <dbReference type="ARBA" id="ARBA00022692"/>
    </source>
</evidence>
<dbReference type="SUPFAM" id="SSF53850">
    <property type="entry name" value="Periplasmic binding protein-like II"/>
    <property type="match status" value="1"/>
</dbReference>
<dbReference type="PANTHER" id="PTHR42643:SF40">
    <property type="entry name" value="IONOTROPIC RECEPTOR 41A-RELATED"/>
    <property type="match status" value="1"/>
</dbReference>
<comment type="subcellular location">
    <subcellularLocation>
        <location evidence="1">Cell membrane</location>
        <topology evidence="1">Multi-pass membrane protein</topology>
    </subcellularLocation>
</comment>
<keyword evidence="8" id="KW-0325">Glycoprotein</keyword>
<dbReference type="AlphaFoldDB" id="A0A0E3U2L5"/>
<keyword evidence="6 9" id="KW-0472">Membrane</keyword>
<gene>
    <name evidence="11" type="primary">IR41a</name>
</gene>
<reference evidence="11" key="1">
    <citation type="journal article" date="2015" name="PLoS ONE">
        <title>Chemosensory Gene Families in Adult Antennae of Anomala corpulenta Motschulsky (Coleoptera: Scarabaeidae: Rutelinae).</title>
        <authorList>
            <person name="Li X."/>
            <person name="Ju Q."/>
            <person name="Jie W."/>
            <person name="Li F."/>
            <person name="Jiang X."/>
            <person name="Hu J."/>
            <person name="Qu M."/>
        </authorList>
    </citation>
    <scope>NUCLEOTIDE SEQUENCE</scope>
</reference>
<name>A0A0E3U2L5_9SCAR</name>
<sequence length="594" mass="67416">MYLQINILANFIINKYFNNNNCLLIITDRNNNFEYNGNLSYVYVKLNGIEIPYNLVFRSYGCQGIVITCQSPVSIFENLELGMKLGSDRFNYRKYLFLTVTNQLETSLDVLKSKAAEFVADILIVAVDSDESIFDLYTHKFAGPKEKSTDITWLDRWYSINNSFLFDSNLYPDKLENLEGRPFRIICFTYKPYCIIDPPDGTDMLVALEYARKHNMTPELVVDEAGEWGNLYDNWTGNGVVGNLAQDMGDIGLGALYTWEREYSFFDYSKPTMRSGITCIAPAPRLASGLATPFVSFSMELWIMTLSSYFLASVALLIVLSVTISDENDKKRNVNNIMLSLSLAGRIFLLQSFQKVPNLEQSRITFGLALILSLMLNTIYSSGLSSTMTIPRYYGTIHDADDLAASEIKWGATSTAWIESIDSDSRKVFVHIVKNFQILTEKELAAFNDEDLAYAVEHLQGGNLALGSYISLDGIQRRRLLDEDLYWEYCVLMLRKNSIFLSSLNDVILAVTESGLLYYWEHQTVYKYMDMNMQKAVKMSLRANNPGGSNSIVKLNLDHVIGAFTIWGVGILISIIVFICELIKNKYNRGDNKV</sequence>
<dbReference type="Gene3D" id="3.40.190.10">
    <property type="entry name" value="Periplasmic binding protein-like II"/>
    <property type="match status" value="1"/>
</dbReference>
<dbReference type="Pfam" id="PF00060">
    <property type="entry name" value="Lig_chan"/>
    <property type="match status" value="1"/>
</dbReference>
<evidence type="ECO:0000256" key="1">
    <source>
        <dbReference type="ARBA" id="ARBA00004651"/>
    </source>
</evidence>
<dbReference type="PANTHER" id="PTHR42643">
    <property type="entry name" value="IONOTROPIC RECEPTOR 20A-RELATED"/>
    <property type="match status" value="1"/>
</dbReference>
<evidence type="ECO:0000259" key="10">
    <source>
        <dbReference type="Pfam" id="PF00060"/>
    </source>
</evidence>
<evidence type="ECO:0000256" key="2">
    <source>
        <dbReference type="ARBA" id="ARBA00008685"/>
    </source>
</evidence>
<evidence type="ECO:0000256" key="6">
    <source>
        <dbReference type="ARBA" id="ARBA00023136"/>
    </source>
</evidence>
<feature type="transmembrane region" description="Helical" evidence="9">
    <location>
        <begin position="364"/>
        <end position="384"/>
    </location>
</feature>
<evidence type="ECO:0000256" key="7">
    <source>
        <dbReference type="ARBA" id="ARBA00023170"/>
    </source>
</evidence>
<dbReference type="InterPro" id="IPR052192">
    <property type="entry name" value="Insect_Ionotropic_Sensory_Rcpt"/>
</dbReference>
<evidence type="ECO:0000256" key="3">
    <source>
        <dbReference type="ARBA" id="ARBA00022475"/>
    </source>
</evidence>
<dbReference type="GO" id="GO:0015276">
    <property type="term" value="F:ligand-gated monoatomic ion channel activity"/>
    <property type="evidence" value="ECO:0007669"/>
    <property type="project" value="InterPro"/>
</dbReference>
<dbReference type="GO" id="GO:0005886">
    <property type="term" value="C:plasma membrane"/>
    <property type="evidence" value="ECO:0007669"/>
    <property type="project" value="UniProtKB-SubCell"/>
</dbReference>
<feature type="transmembrane region" description="Helical" evidence="9">
    <location>
        <begin position="334"/>
        <end position="352"/>
    </location>
</feature>
<feature type="transmembrane region" description="Helical" evidence="9">
    <location>
        <begin position="560"/>
        <end position="583"/>
    </location>
</feature>
<keyword evidence="5 9" id="KW-1133">Transmembrane helix</keyword>
<accession>A0A0E3U2L5</accession>
<dbReference type="InterPro" id="IPR001320">
    <property type="entry name" value="Iontro_rcpt_C"/>
</dbReference>
<keyword evidence="3" id="KW-1003">Cell membrane</keyword>
<dbReference type="GO" id="GO:0050906">
    <property type="term" value="P:detection of stimulus involved in sensory perception"/>
    <property type="evidence" value="ECO:0007669"/>
    <property type="project" value="UniProtKB-ARBA"/>
</dbReference>
<evidence type="ECO:0000256" key="5">
    <source>
        <dbReference type="ARBA" id="ARBA00022989"/>
    </source>
</evidence>